<organism evidence="8 9">
    <name type="scientific">Jiella mangrovi</name>
    <dbReference type="NCBI Taxonomy" id="2821407"/>
    <lineage>
        <taxon>Bacteria</taxon>
        <taxon>Pseudomonadati</taxon>
        <taxon>Pseudomonadota</taxon>
        <taxon>Alphaproteobacteria</taxon>
        <taxon>Hyphomicrobiales</taxon>
        <taxon>Aurantimonadaceae</taxon>
        <taxon>Jiella</taxon>
    </lineage>
</organism>
<evidence type="ECO:0000256" key="6">
    <source>
        <dbReference type="ARBA" id="ARBA00022801"/>
    </source>
</evidence>
<evidence type="ECO:0000256" key="3">
    <source>
        <dbReference type="ARBA" id="ARBA00022679"/>
    </source>
</evidence>
<evidence type="ECO:0000256" key="4">
    <source>
        <dbReference type="ARBA" id="ARBA00022737"/>
    </source>
</evidence>
<evidence type="ECO:0000256" key="2">
    <source>
        <dbReference type="ARBA" id="ARBA00022553"/>
    </source>
</evidence>
<dbReference type="PANTHER" id="PTHR42926:SF1">
    <property type="entry name" value="CIRCADIAN CLOCK OSCILLATOR PROTEIN KAIC 1"/>
    <property type="match status" value="1"/>
</dbReference>
<protein>
    <recommendedName>
        <fullName evidence="1">non-specific serine/threonine protein kinase</fullName>
        <ecNumber evidence="1">2.7.11.1</ecNumber>
    </recommendedName>
</protein>
<accession>A0ABS4BN30</accession>
<keyword evidence="2" id="KW-0597">Phosphoprotein</keyword>
<dbReference type="InterPro" id="IPR010624">
    <property type="entry name" value="KaiC_dom"/>
</dbReference>
<dbReference type="Proteomes" id="UP000678276">
    <property type="component" value="Unassembled WGS sequence"/>
</dbReference>
<dbReference type="EMBL" id="JAGJCF010000026">
    <property type="protein sequence ID" value="MBP0618143.1"/>
    <property type="molecule type" value="Genomic_DNA"/>
</dbReference>
<keyword evidence="5" id="KW-0418">Kinase</keyword>
<dbReference type="InterPro" id="IPR030665">
    <property type="entry name" value="KaiC"/>
</dbReference>
<feature type="domain" description="KaiC" evidence="7">
    <location>
        <begin position="10"/>
        <end position="253"/>
    </location>
</feature>
<name>A0ABS4BN30_9HYPH</name>
<dbReference type="SUPFAM" id="SSF52540">
    <property type="entry name" value="P-loop containing nucleoside triphosphate hydrolases"/>
    <property type="match status" value="2"/>
</dbReference>
<dbReference type="PROSITE" id="PS51146">
    <property type="entry name" value="KAIC"/>
    <property type="match status" value="2"/>
</dbReference>
<dbReference type="GO" id="GO:0004674">
    <property type="term" value="F:protein serine/threonine kinase activity"/>
    <property type="evidence" value="ECO:0007669"/>
    <property type="project" value="UniProtKB-EC"/>
</dbReference>
<dbReference type="Gene3D" id="3.40.50.300">
    <property type="entry name" value="P-loop containing nucleotide triphosphate hydrolases"/>
    <property type="match status" value="2"/>
</dbReference>
<keyword evidence="4" id="KW-0677">Repeat</keyword>
<dbReference type="InterPro" id="IPR013503">
    <property type="entry name" value="Circadian_KaiC_bact"/>
</dbReference>
<dbReference type="NCBIfam" id="TIGR02655">
    <property type="entry name" value="circ_KaiC"/>
    <property type="match status" value="1"/>
</dbReference>
<dbReference type="Pfam" id="PF06745">
    <property type="entry name" value="ATPase"/>
    <property type="match status" value="2"/>
</dbReference>
<reference evidence="8 9" key="1">
    <citation type="submission" date="2021-04" db="EMBL/GenBank/DDBJ databases">
        <title>Whole genome sequence of Jiella sp. KSK16Y-1.</title>
        <authorList>
            <person name="Tuo L."/>
        </authorList>
    </citation>
    <scope>NUCLEOTIDE SEQUENCE [LARGE SCALE GENOMIC DNA]</scope>
    <source>
        <strain evidence="8 9">KSK16Y-1</strain>
    </source>
</reference>
<dbReference type="EC" id="2.7.11.1" evidence="1"/>
<keyword evidence="6" id="KW-0378">Hydrolase</keyword>
<dbReference type="RefSeq" id="WP_209597597.1">
    <property type="nucleotide sequence ID" value="NZ_JAGJCF010000026.1"/>
</dbReference>
<dbReference type="PANTHER" id="PTHR42926">
    <property type="match status" value="1"/>
</dbReference>
<evidence type="ECO:0000313" key="9">
    <source>
        <dbReference type="Proteomes" id="UP000678276"/>
    </source>
</evidence>
<keyword evidence="3 8" id="KW-0808">Transferase</keyword>
<sequence>MADVTDWQIERMPTGIPGFDQVTNGGLPRNRTAVVAGTAGSGKTILALQFLVMGLRKYDETGVFVTFEESPEDLIHNVRSFGWDLAGEVEKKRLAIVDATPEPGDVQIESGAFDLSGLMARIEHAVREVNAKRVILDAIGALFPQFTDPNLVRRELHRIGAGLRKLGVTTLMTLERLDDDGAVGRFGVEEFVADNVVILRNRLDQEKRRRTIEILKFRGGMHQKGEYTFTVDADEGVSILPLSAIELKQGSSNKRVSSGIEELDRMCGGGMYRDSIILVSGATGTGKTLTVAHYINAAIQAGERAILFASEESREQLTRNANSWGIDFEGAEKSGLLRIVCRYPDIMGLEDHQLQMRREIDAFKPARIAVDSLSAFEKAGTRRSFREFVIGFTSYVKYLEITGLITDTTAMLMGGQSITETHISTVTDTILLLRYVELHGEMRRGLMILKMRGTQHQKDIREYNIDGQGMHIGAPFRGIHGIMTGTPTYMFTREREHLAEMFSPETPPPPPPKI</sequence>
<gene>
    <name evidence="8" type="primary">kaiC</name>
    <name evidence="8" type="ORF">J6595_21395</name>
</gene>
<dbReference type="InterPro" id="IPR014774">
    <property type="entry name" value="KaiC-like_dom"/>
</dbReference>
<evidence type="ECO:0000313" key="8">
    <source>
        <dbReference type="EMBL" id="MBP0618143.1"/>
    </source>
</evidence>
<keyword evidence="9" id="KW-1185">Reference proteome</keyword>
<dbReference type="InterPro" id="IPR051347">
    <property type="entry name" value="Circadian_clock_KaiC-rel"/>
</dbReference>
<comment type="caution">
    <text evidence="8">The sequence shown here is derived from an EMBL/GenBank/DDBJ whole genome shotgun (WGS) entry which is preliminary data.</text>
</comment>
<evidence type="ECO:0000256" key="1">
    <source>
        <dbReference type="ARBA" id="ARBA00012513"/>
    </source>
</evidence>
<proteinExistence type="predicted"/>
<dbReference type="PIRSF" id="PIRSF039117">
    <property type="entry name" value="KaiC"/>
    <property type="match status" value="1"/>
</dbReference>
<dbReference type="InterPro" id="IPR027417">
    <property type="entry name" value="P-loop_NTPase"/>
</dbReference>
<dbReference type="NCBIfam" id="NF006799">
    <property type="entry name" value="PRK09302.1"/>
    <property type="match status" value="1"/>
</dbReference>
<feature type="domain" description="KaiC" evidence="7">
    <location>
        <begin position="254"/>
        <end position="486"/>
    </location>
</feature>
<evidence type="ECO:0000259" key="7">
    <source>
        <dbReference type="PROSITE" id="PS51146"/>
    </source>
</evidence>
<evidence type="ECO:0000256" key="5">
    <source>
        <dbReference type="ARBA" id="ARBA00022777"/>
    </source>
</evidence>